<reference evidence="2 3" key="1">
    <citation type="submission" date="2016-10" db="EMBL/GenBank/DDBJ databases">
        <title>Complete Genome Sequence of Peptococcaceae strain DCMF.</title>
        <authorList>
            <person name="Edwards R.J."/>
            <person name="Holland S.I."/>
            <person name="Deshpande N.P."/>
            <person name="Wong Y.K."/>
            <person name="Ertan H."/>
            <person name="Manefield M."/>
            <person name="Russell T.L."/>
            <person name="Lee M.J."/>
        </authorList>
    </citation>
    <scope>NUCLEOTIDE SEQUENCE [LARGE SCALE GENOMIC DNA]</scope>
    <source>
        <strain evidence="2 3">DCMF</strain>
    </source>
</reference>
<evidence type="ECO:0000313" key="3">
    <source>
        <dbReference type="Proteomes" id="UP000323521"/>
    </source>
</evidence>
<dbReference type="InterPro" id="IPR000257">
    <property type="entry name" value="Uroporphyrinogen_deCOase"/>
</dbReference>
<keyword evidence="3" id="KW-1185">Reference proteome</keyword>
<dbReference type="Proteomes" id="UP000323521">
    <property type="component" value="Chromosome"/>
</dbReference>
<evidence type="ECO:0000313" key="2">
    <source>
        <dbReference type="EMBL" id="ATW28382.1"/>
    </source>
</evidence>
<protein>
    <recommendedName>
        <fullName evidence="1">Uroporphyrinogen decarboxylase (URO-D) domain-containing protein</fullName>
    </recommendedName>
</protein>
<dbReference type="EMBL" id="CP017634">
    <property type="protein sequence ID" value="ATW28382.1"/>
    <property type="molecule type" value="Genomic_DNA"/>
</dbReference>
<proteinExistence type="predicted"/>
<dbReference type="Pfam" id="PF01208">
    <property type="entry name" value="URO-D"/>
    <property type="match status" value="1"/>
</dbReference>
<dbReference type="GO" id="GO:0006779">
    <property type="term" value="P:porphyrin-containing compound biosynthetic process"/>
    <property type="evidence" value="ECO:0007669"/>
    <property type="project" value="InterPro"/>
</dbReference>
<dbReference type="SUPFAM" id="SSF51726">
    <property type="entry name" value="UROD/MetE-like"/>
    <property type="match status" value="1"/>
</dbReference>
<dbReference type="KEGG" id="fwa:DCMF_05605"/>
<dbReference type="NCBIfam" id="NF004889">
    <property type="entry name" value="PRK06252.1"/>
    <property type="match status" value="1"/>
</dbReference>
<dbReference type="Gene3D" id="3.20.20.210">
    <property type="match status" value="1"/>
</dbReference>
<accession>A0A3G1L0S3</accession>
<name>A0A3G1L0S3_FORW1</name>
<dbReference type="InterPro" id="IPR038071">
    <property type="entry name" value="UROD/MetE-like_sf"/>
</dbReference>
<dbReference type="InterPro" id="IPR052024">
    <property type="entry name" value="Methanogen_methyltrans"/>
</dbReference>
<evidence type="ECO:0000259" key="1">
    <source>
        <dbReference type="Pfam" id="PF01208"/>
    </source>
</evidence>
<organism evidence="2 3">
    <name type="scientific">Formimonas warabiya</name>
    <dbReference type="NCBI Taxonomy" id="1761012"/>
    <lineage>
        <taxon>Bacteria</taxon>
        <taxon>Bacillati</taxon>
        <taxon>Bacillota</taxon>
        <taxon>Clostridia</taxon>
        <taxon>Eubacteriales</taxon>
        <taxon>Peptococcaceae</taxon>
        <taxon>Candidatus Formimonas</taxon>
    </lineage>
</organism>
<feature type="domain" description="Uroporphyrinogen decarboxylase (URO-D)" evidence="1">
    <location>
        <begin position="1"/>
        <end position="322"/>
    </location>
</feature>
<dbReference type="PANTHER" id="PTHR47099:SF1">
    <property type="entry name" value="METHYLCOBAMIDE:COM METHYLTRANSFERASE MTBA"/>
    <property type="match status" value="1"/>
</dbReference>
<dbReference type="PANTHER" id="PTHR47099">
    <property type="entry name" value="METHYLCOBAMIDE:COM METHYLTRANSFERASE MTBA"/>
    <property type="match status" value="1"/>
</dbReference>
<gene>
    <name evidence="2" type="ORF">DCMF_05605</name>
</gene>
<dbReference type="GO" id="GO:0004853">
    <property type="term" value="F:uroporphyrinogen decarboxylase activity"/>
    <property type="evidence" value="ECO:0007669"/>
    <property type="project" value="InterPro"/>
</dbReference>
<dbReference type="AlphaFoldDB" id="A0A3G1L0S3"/>
<sequence length="329" mass="36257">MKKKSVDRASFICLGGPMNMLVEEVMDLAGYSLSEAHTNPEVMATLAASMYRYGEVDNFGLPLCGTIEAEAMGATVHLETKLFRPEIIAGPIDFIEDWEKLNPLNLRQGRVKVVLDAMRILKNRWPNVVPIIGNLVSPLSLATLLMKSEKVYDDFIRKPKEAHAFMKFLTENLIQFGLGQLKAGADVLAISDFHLKEKNGHPRLFKEYTIPYVNAIIDAVKGFTATGTLIHFSGWSSAEWEELNLLHSDAISYSPAPSAVTGSHKALIGSIPSDFLEQGTPEEIRLVARKLLNQGATVLLPSCGIPIKTPLKNIQSLVETVKLFGPVWS</sequence>